<reference evidence="2" key="1">
    <citation type="submission" date="2021-06" db="EMBL/GenBank/DDBJ databases">
        <title>Elioraea tepida, sp. nov., a moderately thermophilic aerobic anoxygenic phototrophic bacterium isolated from an alkaline siliceous hot spring mat community in Yellowstone National Park, WY, USA.</title>
        <authorList>
            <person name="Saini M.K."/>
            <person name="Yoshida S."/>
            <person name="Sebastian A."/>
            <person name="Hirose S."/>
            <person name="Hara E."/>
            <person name="Tamaki H."/>
            <person name="Soulier N.T."/>
            <person name="Albert I."/>
            <person name="Hanada S."/>
            <person name="Bryant D.A."/>
            <person name="Tank M."/>
        </authorList>
    </citation>
    <scope>NUCLEOTIDE SEQUENCE</scope>
    <source>
        <strain evidence="2">MS-P2</strain>
    </source>
</reference>
<dbReference type="CDD" id="cd00448">
    <property type="entry name" value="YjgF_YER057c_UK114_family"/>
    <property type="match status" value="1"/>
</dbReference>
<evidence type="ECO:0000256" key="1">
    <source>
        <dbReference type="ARBA" id="ARBA00010552"/>
    </source>
</evidence>
<sequence>MPIVTFANPTGMPAPAARYSMTAEVTGASRWVLVSGQLPVAQDGSVPEDYGAQADLVIAHITAALAHHGLGWGNVVKLTTYLTTRAARGPWQERRDALFPGTPPASTQVIVSGLADPRCAIEVEVIAVG</sequence>
<dbReference type="RefSeq" id="WP_218286849.1">
    <property type="nucleotide sequence ID" value="NZ_CP076448.1"/>
</dbReference>
<dbReference type="KEGG" id="elio:KO353_06245"/>
<organism evidence="2 3">
    <name type="scientific">Elioraea tepida</name>
    <dbReference type="NCBI Taxonomy" id="2843330"/>
    <lineage>
        <taxon>Bacteria</taxon>
        <taxon>Pseudomonadati</taxon>
        <taxon>Pseudomonadota</taxon>
        <taxon>Alphaproteobacteria</taxon>
        <taxon>Acetobacterales</taxon>
        <taxon>Elioraeaceae</taxon>
        <taxon>Elioraea</taxon>
    </lineage>
</organism>
<gene>
    <name evidence="2" type="ORF">KO353_06245</name>
</gene>
<protein>
    <submittedName>
        <fullName evidence="2">RidA family protein</fullName>
    </submittedName>
</protein>
<proteinExistence type="inferred from homology"/>
<name>A0A975U4G2_9PROT</name>
<dbReference type="InterPro" id="IPR006175">
    <property type="entry name" value="YjgF/YER057c/UK114"/>
</dbReference>
<evidence type="ECO:0000313" key="2">
    <source>
        <dbReference type="EMBL" id="QXM25797.1"/>
    </source>
</evidence>
<evidence type="ECO:0000313" key="3">
    <source>
        <dbReference type="Proteomes" id="UP000694001"/>
    </source>
</evidence>
<dbReference type="PANTHER" id="PTHR11803">
    <property type="entry name" value="2-IMINOBUTANOATE/2-IMINOPROPANOATE DEAMINASE RIDA"/>
    <property type="match status" value="1"/>
</dbReference>
<keyword evidence="3" id="KW-1185">Reference proteome</keyword>
<dbReference type="AlphaFoldDB" id="A0A975U4G2"/>
<dbReference type="PANTHER" id="PTHR11803:SF58">
    <property type="entry name" value="PROTEIN HMF1-RELATED"/>
    <property type="match status" value="1"/>
</dbReference>
<dbReference type="GO" id="GO:0019239">
    <property type="term" value="F:deaminase activity"/>
    <property type="evidence" value="ECO:0007669"/>
    <property type="project" value="TreeGrafter"/>
</dbReference>
<accession>A0A975U4G2</accession>
<dbReference type="Pfam" id="PF01042">
    <property type="entry name" value="Ribonuc_L-PSP"/>
    <property type="match status" value="1"/>
</dbReference>
<dbReference type="EMBL" id="CP076448">
    <property type="protein sequence ID" value="QXM25797.1"/>
    <property type="molecule type" value="Genomic_DNA"/>
</dbReference>
<comment type="similarity">
    <text evidence="1">Belongs to the RutC family.</text>
</comment>
<dbReference type="Proteomes" id="UP000694001">
    <property type="component" value="Chromosome"/>
</dbReference>
<dbReference type="GO" id="GO:0005829">
    <property type="term" value="C:cytosol"/>
    <property type="evidence" value="ECO:0007669"/>
    <property type="project" value="TreeGrafter"/>
</dbReference>